<evidence type="ECO:0000313" key="10">
    <source>
        <dbReference type="Proteomes" id="UP000190061"/>
    </source>
</evidence>
<keyword evidence="9" id="KW-0969">Cilium</keyword>
<sequence>MSAATFAVEANPEVVADPLPDASMAATSAEGPVPASDAPPATVAATDAAVAGDASTGSEAGTTAAAEAHVSAAPAPVQPLGMATTATTATTVQPAAEPFAAPAGDAGSVGGAVLALLLVVGLILALAWLARRMPGIGAGASNPALRVVGSLALGPRERLVVVEVGQTQLLLGVGNGGTRTLHTLEAPLPEAAASTSPFAQVLAQHFGKKP</sequence>
<dbReference type="GO" id="GO:0044781">
    <property type="term" value="P:bacterial-type flagellum organization"/>
    <property type="evidence" value="ECO:0007669"/>
    <property type="project" value="UniProtKB-UniRule"/>
</dbReference>
<dbReference type="PANTHER" id="PTHR38766:SF1">
    <property type="entry name" value="FLAGELLAR PROTEIN FLIO"/>
    <property type="match status" value="1"/>
</dbReference>
<dbReference type="InterPro" id="IPR022781">
    <property type="entry name" value="Flagellar_biosynth_FliO"/>
</dbReference>
<feature type="transmembrane region" description="Helical" evidence="7">
    <location>
        <begin position="109"/>
        <end position="130"/>
    </location>
</feature>
<dbReference type="PANTHER" id="PTHR38766">
    <property type="entry name" value="FLAGELLAR PROTEIN FLIO"/>
    <property type="match status" value="1"/>
</dbReference>
<dbReference type="Proteomes" id="UP000190061">
    <property type="component" value="Unassembled WGS sequence"/>
</dbReference>
<organism evidence="9 10">
    <name type="scientific">Lysobacter spongiicola DSM 21749</name>
    <dbReference type="NCBI Taxonomy" id="1122188"/>
    <lineage>
        <taxon>Bacteria</taxon>
        <taxon>Pseudomonadati</taxon>
        <taxon>Pseudomonadota</taxon>
        <taxon>Gammaproteobacteria</taxon>
        <taxon>Lysobacterales</taxon>
        <taxon>Lysobacteraceae</taxon>
        <taxon>Novilysobacter</taxon>
    </lineage>
</organism>
<dbReference type="RefSeq" id="WP_425478066.1">
    <property type="nucleotide sequence ID" value="NZ_FUXP01000012.1"/>
</dbReference>
<evidence type="ECO:0000256" key="7">
    <source>
        <dbReference type="RuleBase" id="RU362064"/>
    </source>
</evidence>
<feature type="region of interest" description="Disordered" evidence="8">
    <location>
        <begin position="25"/>
        <end position="70"/>
    </location>
</feature>
<reference evidence="9 10" key="1">
    <citation type="submission" date="2017-02" db="EMBL/GenBank/DDBJ databases">
        <authorList>
            <person name="Peterson S.W."/>
        </authorList>
    </citation>
    <scope>NUCLEOTIDE SEQUENCE [LARGE SCALE GENOMIC DNA]</scope>
    <source>
        <strain evidence="9 10">DSM 21749</strain>
    </source>
</reference>
<dbReference type="STRING" id="1122188.SAMN02745674_02501"/>
<keyword evidence="3 7" id="KW-1133">Transmembrane helix</keyword>
<evidence type="ECO:0000256" key="3">
    <source>
        <dbReference type="ARBA" id="ARBA00022989"/>
    </source>
</evidence>
<keyword evidence="9" id="KW-0282">Flagellum</keyword>
<name>A0A1T4S1I8_9GAMM</name>
<gene>
    <name evidence="9" type="ORF">SAMN02745674_02501</name>
</gene>
<dbReference type="GO" id="GO:0005886">
    <property type="term" value="C:plasma membrane"/>
    <property type="evidence" value="ECO:0007669"/>
    <property type="project" value="UniProtKB-SubCell"/>
</dbReference>
<keyword evidence="4 7" id="KW-0472">Membrane</keyword>
<evidence type="ECO:0000256" key="2">
    <source>
        <dbReference type="ARBA" id="ARBA00022692"/>
    </source>
</evidence>
<dbReference type="AlphaFoldDB" id="A0A1T4S1I8"/>
<dbReference type="EMBL" id="FUXP01000012">
    <property type="protein sequence ID" value="SKA21788.1"/>
    <property type="molecule type" value="Genomic_DNA"/>
</dbReference>
<keyword evidence="5 7" id="KW-0975">Bacterial flagellum</keyword>
<evidence type="ECO:0000256" key="8">
    <source>
        <dbReference type="SAM" id="MobiDB-lite"/>
    </source>
</evidence>
<evidence type="ECO:0000256" key="1">
    <source>
        <dbReference type="ARBA" id="ARBA00022475"/>
    </source>
</evidence>
<evidence type="ECO:0000256" key="5">
    <source>
        <dbReference type="ARBA" id="ARBA00023143"/>
    </source>
</evidence>
<keyword evidence="2 7" id="KW-0812">Transmembrane</keyword>
<keyword evidence="1 7" id="KW-1003">Cell membrane</keyword>
<accession>A0A1T4S1I8</accession>
<dbReference type="InterPro" id="IPR052205">
    <property type="entry name" value="FliO/MopB"/>
</dbReference>
<dbReference type="Pfam" id="PF04347">
    <property type="entry name" value="FliO"/>
    <property type="match status" value="1"/>
</dbReference>
<evidence type="ECO:0000313" key="9">
    <source>
        <dbReference type="EMBL" id="SKA21788.1"/>
    </source>
</evidence>
<keyword evidence="10" id="KW-1185">Reference proteome</keyword>
<comment type="subcellular location">
    <subcellularLocation>
        <location evidence="7">Cell membrane</location>
    </subcellularLocation>
    <subcellularLocation>
        <location evidence="7">Bacterial flagellum basal body</location>
    </subcellularLocation>
</comment>
<feature type="compositionally biased region" description="Low complexity" evidence="8">
    <location>
        <begin position="33"/>
        <end position="70"/>
    </location>
</feature>
<protein>
    <recommendedName>
        <fullName evidence="7">Flagellar protein</fullName>
    </recommendedName>
</protein>
<comment type="similarity">
    <text evidence="6 7">Belongs to the FliO/MopB family.</text>
</comment>
<keyword evidence="9" id="KW-0966">Cell projection</keyword>
<evidence type="ECO:0000256" key="6">
    <source>
        <dbReference type="ARBA" id="ARBA00037937"/>
    </source>
</evidence>
<proteinExistence type="inferred from homology"/>
<evidence type="ECO:0000256" key="4">
    <source>
        <dbReference type="ARBA" id="ARBA00023136"/>
    </source>
</evidence>
<dbReference type="NCBIfam" id="TIGR03500">
    <property type="entry name" value="FliO_TIGR"/>
    <property type="match status" value="1"/>
</dbReference>
<dbReference type="GO" id="GO:0009425">
    <property type="term" value="C:bacterial-type flagellum basal body"/>
    <property type="evidence" value="ECO:0007669"/>
    <property type="project" value="UniProtKB-SubCell"/>
</dbReference>